<dbReference type="PROSITE" id="PS50048">
    <property type="entry name" value="ZN2_CY6_FUNGAL_2"/>
    <property type="match status" value="1"/>
</dbReference>
<dbReference type="EMBL" id="MU128959">
    <property type="protein sequence ID" value="KAF9514574.1"/>
    <property type="molecule type" value="Genomic_DNA"/>
</dbReference>
<sequence>MEPHDETNSFVLLSLAPGVKVVRQVRAIKVTLRLSPFPLWWPIGDRLMGGKFSAKSCPKKAPTGDEYTKHPYFQVLSGSHLVSLPLNMHRTISQTKRRQSAASNSQPKPYTDHKQTRSRRGCLTCRIRRKKCDEPTDQSACVSCTRLNIECLGYAPKRPLWLIATGQQCLEAIRRFLAERAKRDPNMLRLAEFYEAYNWVPTLKPSTPEVPSPGPYESNGRK</sequence>
<comment type="caution">
    <text evidence="9">The sequence shown here is derived from an EMBL/GenBank/DDBJ whole genome shotgun (WGS) entry which is preliminary data.</text>
</comment>
<evidence type="ECO:0000256" key="7">
    <source>
        <dbReference type="SAM" id="MobiDB-lite"/>
    </source>
</evidence>
<dbReference type="GO" id="GO:0003677">
    <property type="term" value="F:DNA binding"/>
    <property type="evidence" value="ECO:0007669"/>
    <property type="project" value="UniProtKB-KW"/>
</dbReference>
<dbReference type="PANTHER" id="PTHR36206:SF12">
    <property type="entry name" value="ASPERCRYPTIN BIOSYNTHESIS CLUSTER-SPECIFIC TRANSCRIPTION REGULATOR ATNN-RELATED"/>
    <property type="match status" value="1"/>
</dbReference>
<evidence type="ECO:0000259" key="8">
    <source>
        <dbReference type="PROSITE" id="PS50048"/>
    </source>
</evidence>
<dbReference type="InterPro" id="IPR036864">
    <property type="entry name" value="Zn2-C6_fun-type_DNA-bd_sf"/>
</dbReference>
<dbReference type="AlphaFoldDB" id="A0A9P6AZB7"/>
<keyword evidence="1" id="KW-0479">Metal-binding</keyword>
<evidence type="ECO:0000256" key="3">
    <source>
        <dbReference type="ARBA" id="ARBA00023015"/>
    </source>
</evidence>
<dbReference type="Pfam" id="PF00172">
    <property type="entry name" value="Zn_clus"/>
    <property type="match status" value="1"/>
</dbReference>
<dbReference type="GO" id="GO:0000981">
    <property type="term" value="F:DNA-binding transcription factor activity, RNA polymerase II-specific"/>
    <property type="evidence" value="ECO:0007669"/>
    <property type="project" value="InterPro"/>
</dbReference>
<dbReference type="InterPro" id="IPR001138">
    <property type="entry name" value="Zn2Cys6_DnaBD"/>
</dbReference>
<keyword evidence="5" id="KW-0804">Transcription</keyword>
<proteinExistence type="predicted"/>
<dbReference type="Proteomes" id="UP000886523">
    <property type="component" value="Unassembled WGS sequence"/>
</dbReference>
<evidence type="ECO:0000313" key="9">
    <source>
        <dbReference type="EMBL" id="KAF9514574.1"/>
    </source>
</evidence>
<dbReference type="PROSITE" id="PS00463">
    <property type="entry name" value="ZN2_CY6_FUNGAL_1"/>
    <property type="match status" value="1"/>
</dbReference>
<dbReference type="PANTHER" id="PTHR36206">
    <property type="entry name" value="ASPERCRYPTIN BIOSYNTHESIS CLUSTER-SPECIFIC TRANSCRIPTION REGULATOR ATNN-RELATED"/>
    <property type="match status" value="1"/>
</dbReference>
<keyword evidence="4" id="KW-0238">DNA-binding</keyword>
<keyword evidence="2" id="KW-0862">Zinc</keyword>
<organism evidence="9 10">
    <name type="scientific">Hydnum rufescens UP504</name>
    <dbReference type="NCBI Taxonomy" id="1448309"/>
    <lineage>
        <taxon>Eukaryota</taxon>
        <taxon>Fungi</taxon>
        <taxon>Dikarya</taxon>
        <taxon>Basidiomycota</taxon>
        <taxon>Agaricomycotina</taxon>
        <taxon>Agaricomycetes</taxon>
        <taxon>Cantharellales</taxon>
        <taxon>Hydnaceae</taxon>
        <taxon>Hydnum</taxon>
    </lineage>
</organism>
<dbReference type="OrthoDB" id="5419315at2759"/>
<protein>
    <recommendedName>
        <fullName evidence="8">Zn(2)-C6 fungal-type domain-containing protein</fullName>
    </recommendedName>
</protein>
<evidence type="ECO:0000256" key="6">
    <source>
        <dbReference type="ARBA" id="ARBA00023242"/>
    </source>
</evidence>
<keyword evidence="3" id="KW-0805">Transcription regulation</keyword>
<keyword evidence="10" id="KW-1185">Reference proteome</keyword>
<feature type="compositionally biased region" description="Polar residues" evidence="7">
    <location>
        <begin position="93"/>
        <end position="108"/>
    </location>
</feature>
<dbReference type="GO" id="GO:0008270">
    <property type="term" value="F:zinc ion binding"/>
    <property type="evidence" value="ECO:0007669"/>
    <property type="project" value="InterPro"/>
</dbReference>
<gene>
    <name evidence="9" type="ORF">BS47DRAFT_860261</name>
</gene>
<accession>A0A9P6AZB7</accession>
<keyword evidence="6" id="KW-0539">Nucleus</keyword>
<dbReference type="SUPFAM" id="SSF57701">
    <property type="entry name" value="Zn2/Cys6 DNA-binding domain"/>
    <property type="match status" value="1"/>
</dbReference>
<dbReference type="CDD" id="cd00067">
    <property type="entry name" value="GAL4"/>
    <property type="match status" value="1"/>
</dbReference>
<name>A0A9P6AZB7_9AGAM</name>
<evidence type="ECO:0000256" key="4">
    <source>
        <dbReference type="ARBA" id="ARBA00023125"/>
    </source>
</evidence>
<evidence type="ECO:0000313" key="10">
    <source>
        <dbReference type="Proteomes" id="UP000886523"/>
    </source>
</evidence>
<reference evidence="9" key="1">
    <citation type="journal article" date="2020" name="Nat. Commun.">
        <title>Large-scale genome sequencing of mycorrhizal fungi provides insights into the early evolution of symbiotic traits.</title>
        <authorList>
            <person name="Miyauchi S."/>
            <person name="Kiss E."/>
            <person name="Kuo A."/>
            <person name="Drula E."/>
            <person name="Kohler A."/>
            <person name="Sanchez-Garcia M."/>
            <person name="Morin E."/>
            <person name="Andreopoulos B."/>
            <person name="Barry K.W."/>
            <person name="Bonito G."/>
            <person name="Buee M."/>
            <person name="Carver A."/>
            <person name="Chen C."/>
            <person name="Cichocki N."/>
            <person name="Clum A."/>
            <person name="Culley D."/>
            <person name="Crous P.W."/>
            <person name="Fauchery L."/>
            <person name="Girlanda M."/>
            <person name="Hayes R.D."/>
            <person name="Keri Z."/>
            <person name="LaButti K."/>
            <person name="Lipzen A."/>
            <person name="Lombard V."/>
            <person name="Magnuson J."/>
            <person name="Maillard F."/>
            <person name="Murat C."/>
            <person name="Nolan M."/>
            <person name="Ohm R.A."/>
            <person name="Pangilinan J."/>
            <person name="Pereira M.F."/>
            <person name="Perotto S."/>
            <person name="Peter M."/>
            <person name="Pfister S."/>
            <person name="Riley R."/>
            <person name="Sitrit Y."/>
            <person name="Stielow J.B."/>
            <person name="Szollosi G."/>
            <person name="Zifcakova L."/>
            <person name="Stursova M."/>
            <person name="Spatafora J.W."/>
            <person name="Tedersoo L."/>
            <person name="Vaario L.M."/>
            <person name="Yamada A."/>
            <person name="Yan M."/>
            <person name="Wang P."/>
            <person name="Xu J."/>
            <person name="Bruns T."/>
            <person name="Baldrian P."/>
            <person name="Vilgalys R."/>
            <person name="Dunand C."/>
            <person name="Henrissat B."/>
            <person name="Grigoriev I.V."/>
            <person name="Hibbett D."/>
            <person name="Nagy L.G."/>
            <person name="Martin F.M."/>
        </authorList>
    </citation>
    <scope>NUCLEOTIDE SEQUENCE</scope>
    <source>
        <strain evidence="9">UP504</strain>
    </source>
</reference>
<evidence type="ECO:0000256" key="5">
    <source>
        <dbReference type="ARBA" id="ARBA00023163"/>
    </source>
</evidence>
<dbReference type="Gene3D" id="4.10.240.10">
    <property type="entry name" value="Zn(2)-C6 fungal-type DNA-binding domain"/>
    <property type="match status" value="1"/>
</dbReference>
<evidence type="ECO:0000256" key="1">
    <source>
        <dbReference type="ARBA" id="ARBA00022723"/>
    </source>
</evidence>
<evidence type="ECO:0000256" key="2">
    <source>
        <dbReference type="ARBA" id="ARBA00022833"/>
    </source>
</evidence>
<feature type="domain" description="Zn(2)-C6 fungal-type" evidence="8">
    <location>
        <begin position="121"/>
        <end position="151"/>
    </location>
</feature>
<feature type="region of interest" description="Disordered" evidence="7">
    <location>
        <begin position="93"/>
        <end position="115"/>
    </location>
</feature>
<dbReference type="InterPro" id="IPR052360">
    <property type="entry name" value="Transcr_Regulatory_Proteins"/>
</dbReference>
<dbReference type="SMART" id="SM00066">
    <property type="entry name" value="GAL4"/>
    <property type="match status" value="1"/>
</dbReference>